<proteinExistence type="predicted"/>
<name>A0ACC1NTC7_9PEZI</name>
<accession>A0ACC1NTC7</accession>
<gene>
    <name evidence="1" type="ORF">NUW58_g6412</name>
</gene>
<protein>
    <submittedName>
        <fullName evidence="1">Uncharacterized protein</fullName>
    </submittedName>
</protein>
<evidence type="ECO:0000313" key="2">
    <source>
        <dbReference type="Proteomes" id="UP001143856"/>
    </source>
</evidence>
<dbReference type="Proteomes" id="UP001143856">
    <property type="component" value="Unassembled WGS sequence"/>
</dbReference>
<comment type="caution">
    <text evidence="1">The sequence shown here is derived from an EMBL/GenBank/DDBJ whole genome shotgun (WGS) entry which is preliminary data.</text>
</comment>
<organism evidence="1 2">
    <name type="scientific">Xylaria curta</name>
    <dbReference type="NCBI Taxonomy" id="42375"/>
    <lineage>
        <taxon>Eukaryota</taxon>
        <taxon>Fungi</taxon>
        <taxon>Dikarya</taxon>
        <taxon>Ascomycota</taxon>
        <taxon>Pezizomycotina</taxon>
        <taxon>Sordariomycetes</taxon>
        <taxon>Xylariomycetidae</taxon>
        <taxon>Xylariales</taxon>
        <taxon>Xylariaceae</taxon>
        <taxon>Xylaria</taxon>
    </lineage>
</organism>
<reference evidence="1" key="1">
    <citation type="submission" date="2022-10" db="EMBL/GenBank/DDBJ databases">
        <title>Genome Sequence of Xylaria curta.</title>
        <authorList>
            <person name="Buettner E."/>
        </authorList>
    </citation>
    <scope>NUCLEOTIDE SEQUENCE</scope>
    <source>
        <strain evidence="1">Babe10</strain>
    </source>
</reference>
<keyword evidence="2" id="KW-1185">Reference proteome</keyword>
<sequence length="602" mass="68109">MTEAAGVALGALPIAILAIQSYHKGLELVEGYKNYQQTLKGIERNLFVQDQLLQATFQSMGLQKPTLPEVQQKLREINPDCADQFLDILDHMGEITARLMEKLEINSNGKPKWTDEWPERVSWEWRRVERSFGNKYRKELYRELHYWNSCLKTCLEPKREILSTYADPLTTEILRGFNPRYCEDARENFRIIHEALAVAWGKNCTCPQHPSNVELIWQQTGLKETGQLQLSLQEVGAYGESKHWQRVSVGLDTKRMDSMSGCNIASNLLLAKMPAPESTPVVKRGKKVQFRDKLEGLLALSRTQGPSLPLNNVGPNQNSLSGAQLVTDLCVLAKQAEWNGRLFHPEATNEHIINIKKVVSPCSRFSSLSLEAVLSDRHFRSGKGKQADYPRLSRKERLGIAAAAVWAVLVLCGTPWLEERWLGKEDITLLVEAPLQGKGFDRPKTYPTLLHTFTSQTQTASQKLRDNSPRSYQEPQIRHKTLFALGILLIELGLNKTLHQLRNDIDSFHQFHTYIEGGEPSGDISAQDAYTVANRVIDSEDIELELGLSYSNAVQRCIRCYIPGSSSKLSFSHVEFRKEFFSGVVAPVQATFDAQITSERFL</sequence>
<evidence type="ECO:0000313" key="1">
    <source>
        <dbReference type="EMBL" id="KAJ2982580.1"/>
    </source>
</evidence>
<dbReference type="EMBL" id="JAPDGR010001442">
    <property type="protein sequence ID" value="KAJ2982580.1"/>
    <property type="molecule type" value="Genomic_DNA"/>
</dbReference>